<comment type="caution">
    <text evidence="2">The sequence shown here is derived from an EMBL/GenBank/DDBJ whole genome shotgun (WGS) entry which is preliminary data.</text>
</comment>
<keyword evidence="1" id="KW-0175">Coiled coil</keyword>
<dbReference type="Proteomes" id="UP000654345">
    <property type="component" value="Unassembled WGS sequence"/>
</dbReference>
<evidence type="ECO:0000256" key="1">
    <source>
        <dbReference type="SAM" id="Coils"/>
    </source>
</evidence>
<feature type="coiled-coil region" evidence="1">
    <location>
        <begin position="60"/>
        <end position="94"/>
    </location>
</feature>
<evidence type="ECO:0000313" key="3">
    <source>
        <dbReference type="Proteomes" id="UP000654345"/>
    </source>
</evidence>
<proteinExistence type="predicted"/>
<evidence type="ECO:0000313" key="2">
    <source>
        <dbReference type="EMBL" id="GHO57773.1"/>
    </source>
</evidence>
<sequence length="116" mass="12769">MTPLETCIVKGDAKGAKECQMVLQHVPAPETPDIKLIFNPEGLSNAELDKLAGLATPSALEKLHQALDTHEKKLADMQQQHKTGRNALVNAQKKRIAFIQELITKSGQCQQKQESN</sequence>
<reference evidence="2 3" key="1">
    <citation type="journal article" date="2021" name="Int. J. Syst. Evol. Microbiol.">
        <title>Reticulibacter mediterranei gen. nov., sp. nov., within the new family Reticulibacteraceae fam. nov., and Ktedonospora formicarum gen. nov., sp. nov., Ktedonobacter robiniae sp. nov., Dictyobacter formicarum sp. nov. and Dictyobacter arantiisoli sp. nov., belonging to the class Ktedonobacteria.</title>
        <authorList>
            <person name="Yabe S."/>
            <person name="Zheng Y."/>
            <person name="Wang C.M."/>
            <person name="Sakai Y."/>
            <person name="Abe K."/>
            <person name="Yokota A."/>
            <person name="Donadio S."/>
            <person name="Cavaletti L."/>
            <person name="Monciardini P."/>
        </authorList>
    </citation>
    <scope>NUCLEOTIDE SEQUENCE [LARGE SCALE GENOMIC DNA]</scope>
    <source>
        <strain evidence="2 3">SOSP1-30</strain>
    </source>
</reference>
<protein>
    <submittedName>
        <fullName evidence="2">Uncharacterized protein</fullName>
    </submittedName>
</protein>
<keyword evidence="3" id="KW-1185">Reference proteome</keyword>
<name>A0ABQ3UYL8_9CHLR</name>
<dbReference type="EMBL" id="BNJG01000002">
    <property type="protein sequence ID" value="GHO57773.1"/>
    <property type="molecule type" value="Genomic_DNA"/>
</dbReference>
<organism evidence="2 3">
    <name type="scientific">Ktedonobacter robiniae</name>
    <dbReference type="NCBI Taxonomy" id="2778365"/>
    <lineage>
        <taxon>Bacteria</taxon>
        <taxon>Bacillati</taxon>
        <taxon>Chloroflexota</taxon>
        <taxon>Ktedonobacteria</taxon>
        <taxon>Ktedonobacterales</taxon>
        <taxon>Ktedonobacteraceae</taxon>
        <taxon>Ktedonobacter</taxon>
    </lineage>
</organism>
<accession>A0ABQ3UYL8</accession>
<gene>
    <name evidence="2" type="ORF">KSB_62480</name>
</gene>